<organism evidence="1 2">
    <name type="scientific">Hymenobacter qilianensis</name>
    <dbReference type="NCBI Taxonomy" id="1385715"/>
    <lineage>
        <taxon>Bacteria</taxon>
        <taxon>Pseudomonadati</taxon>
        <taxon>Bacteroidota</taxon>
        <taxon>Cytophagia</taxon>
        <taxon>Cytophagales</taxon>
        <taxon>Hymenobacteraceae</taxon>
        <taxon>Hymenobacter</taxon>
    </lineage>
</organism>
<protein>
    <submittedName>
        <fullName evidence="1">Chromosome partitioning protein ParB</fullName>
    </submittedName>
</protein>
<name>A0A7H0GUV3_9BACT</name>
<dbReference type="RefSeq" id="WP_187732335.1">
    <property type="nucleotide sequence ID" value="NZ_BMFN01000002.1"/>
</dbReference>
<evidence type="ECO:0000313" key="1">
    <source>
        <dbReference type="EMBL" id="QNP52069.1"/>
    </source>
</evidence>
<keyword evidence="2" id="KW-1185">Reference proteome</keyword>
<dbReference type="Gene3D" id="1.10.30.50">
    <property type="match status" value="1"/>
</dbReference>
<accession>A0A7H0GUV3</accession>
<dbReference type="AlphaFoldDB" id="A0A7H0GUV3"/>
<evidence type="ECO:0000313" key="2">
    <source>
        <dbReference type="Proteomes" id="UP000516093"/>
    </source>
</evidence>
<gene>
    <name evidence="1" type="ORF">H9L05_19590</name>
</gene>
<dbReference type="KEGG" id="hqi:H9L05_19590"/>
<reference evidence="1 2" key="1">
    <citation type="submission" date="2020-08" db="EMBL/GenBank/DDBJ databases">
        <title>Genome sequence of Hymenobacter qilianensis JCM 19763T.</title>
        <authorList>
            <person name="Hyun D.-W."/>
            <person name="Bae J.-W."/>
        </authorList>
    </citation>
    <scope>NUCLEOTIDE SEQUENCE [LARGE SCALE GENOMIC DNA]</scope>
    <source>
        <strain evidence="1 2">JCM 19763</strain>
    </source>
</reference>
<sequence length="503" mass="57683">MSKRQLSAGEKDQVVQQQRSTDGLLRCFISAEAIDAAATDSYEFDHLTAWALDGPSDLVNVRVVKKEYNRKKGIKTLYEARDNYRLEKLFEEKKNNIKLQDIFQLKEITPAKLVCQVNDSTVVIAEGSTTKNFGTYHEPILQVPYFYSRVPVRWLENDDQEGLQPRVIDYRRLVELRNHLRERPQLAPSIARLVGNRLRLFDGQHKLAAQVLNGATEVDMKIYVSPEETSGQRNLFDALMRTNLDAHSKLKQVPFYTSTLLDRLSVIYRDLLDQFLEDKPVESHTEEQFVAFMMSNRGMSRSEAHGALKASIKTAVLGMSALKPYVAEASRDLLMPMTQDLLDKTIYPAVLYLAPSKARFNTDQDRRDQEARNFGVLASILVEQTKLAGWIAAPKGTSLTNEQRKVRRIWHKGAVLTWAPYLESVLNVALHLITTDDRTKKLYRSDITDSQKEALNDYLERLFSHPFWDDNDQEIDILLVSAQRQEELFTRKGLTETYVLTGH</sequence>
<dbReference type="SUPFAM" id="SSF110849">
    <property type="entry name" value="ParB/Sulfiredoxin"/>
    <property type="match status" value="1"/>
</dbReference>
<dbReference type="InterPro" id="IPR036086">
    <property type="entry name" value="ParB/Sulfiredoxin_sf"/>
</dbReference>
<proteinExistence type="predicted"/>
<dbReference type="Proteomes" id="UP000516093">
    <property type="component" value="Chromosome"/>
</dbReference>
<dbReference type="EMBL" id="CP060784">
    <property type="protein sequence ID" value="QNP52069.1"/>
    <property type="molecule type" value="Genomic_DNA"/>
</dbReference>